<gene>
    <name evidence="2" type="ORF">EVOR1521_LOCUS28505</name>
</gene>
<proteinExistence type="predicted"/>
<dbReference type="EMBL" id="CAUJNA010003637">
    <property type="protein sequence ID" value="CAJ1406575.1"/>
    <property type="molecule type" value="Genomic_DNA"/>
</dbReference>
<evidence type="ECO:0000313" key="3">
    <source>
        <dbReference type="Proteomes" id="UP001178507"/>
    </source>
</evidence>
<feature type="compositionally biased region" description="Basic and acidic residues" evidence="1">
    <location>
        <begin position="75"/>
        <end position="89"/>
    </location>
</feature>
<sequence>MDGRRSLALKSIPGFMQGDINMSRSTGMECPNTCVAKLFHVPVLREALSGFSTSSDSGSESSMNLESPKTAIKVGRRDEKSDGKDKEDKEDTSEIGEDCLVLGTKSFDGAMSVLVAALRRIVPNGTLADGKRSGRGKRPYRAEVHMSGYDAKEHGDFDLCQRLIGAKGRNVRPFWEGTRSHANFGGEGSLPVGLRPCWKRSSKLLEGALRLEVTSPTIEDLVASVENGLPSLESMDYHWSRFLGKKHLPYVPLFTVYLFYQDIPIRFVGFRPLAPEAPSLHGLRPLCFFDM</sequence>
<evidence type="ECO:0000313" key="2">
    <source>
        <dbReference type="EMBL" id="CAJ1406575.1"/>
    </source>
</evidence>
<dbReference type="Proteomes" id="UP001178507">
    <property type="component" value="Unassembled WGS sequence"/>
</dbReference>
<dbReference type="AlphaFoldDB" id="A0AA36JJG5"/>
<evidence type="ECO:0000256" key="1">
    <source>
        <dbReference type="SAM" id="MobiDB-lite"/>
    </source>
</evidence>
<feature type="region of interest" description="Disordered" evidence="1">
    <location>
        <begin position="51"/>
        <end position="94"/>
    </location>
</feature>
<organism evidence="2 3">
    <name type="scientific">Effrenium voratum</name>
    <dbReference type="NCBI Taxonomy" id="2562239"/>
    <lineage>
        <taxon>Eukaryota</taxon>
        <taxon>Sar</taxon>
        <taxon>Alveolata</taxon>
        <taxon>Dinophyceae</taxon>
        <taxon>Suessiales</taxon>
        <taxon>Symbiodiniaceae</taxon>
        <taxon>Effrenium</taxon>
    </lineage>
</organism>
<accession>A0AA36JJG5</accession>
<comment type="caution">
    <text evidence="2">The sequence shown here is derived from an EMBL/GenBank/DDBJ whole genome shotgun (WGS) entry which is preliminary data.</text>
</comment>
<protein>
    <submittedName>
        <fullName evidence="2">Uncharacterized protein</fullName>
    </submittedName>
</protein>
<reference evidence="2" key="1">
    <citation type="submission" date="2023-08" db="EMBL/GenBank/DDBJ databases">
        <authorList>
            <person name="Chen Y."/>
            <person name="Shah S."/>
            <person name="Dougan E. K."/>
            <person name="Thang M."/>
            <person name="Chan C."/>
        </authorList>
    </citation>
    <scope>NUCLEOTIDE SEQUENCE</scope>
</reference>
<feature type="compositionally biased region" description="Low complexity" evidence="1">
    <location>
        <begin position="51"/>
        <end position="67"/>
    </location>
</feature>
<name>A0AA36JJG5_9DINO</name>
<keyword evidence="3" id="KW-1185">Reference proteome</keyword>